<accession>A0A163XW78</accession>
<evidence type="ECO:0000256" key="2">
    <source>
        <dbReference type="ARBA" id="ARBA00010992"/>
    </source>
</evidence>
<protein>
    <submittedName>
        <fullName evidence="9">MFS transporter</fullName>
    </submittedName>
</protein>
<feature type="transmembrane region" description="Helical" evidence="7">
    <location>
        <begin position="195"/>
        <end position="214"/>
    </location>
</feature>
<comment type="similarity">
    <text evidence="2">Belongs to the major facilitator superfamily. Sugar transporter (TC 2.A.1.1) family.</text>
</comment>
<keyword evidence="6 7" id="KW-0472">Membrane</keyword>
<evidence type="ECO:0000256" key="3">
    <source>
        <dbReference type="ARBA" id="ARBA00022448"/>
    </source>
</evidence>
<feature type="transmembrane region" description="Helical" evidence="7">
    <location>
        <begin position="311"/>
        <end position="332"/>
    </location>
</feature>
<dbReference type="GO" id="GO:0022857">
    <property type="term" value="F:transmembrane transporter activity"/>
    <property type="evidence" value="ECO:0007669"/>
    <property type="project" value="InterPro"/>
</dbReference>
<proteinExistence type="inferred from homology"/>
<feature type="domain" description="Major facilitator superfamily (MFS) profile" evidence="8">
    <location>
        <begin position="35"/>
        <end position="452"/>
    </location>
</feature>
<dbReference type="InterPro" id="IPR036259">
    <property type="entry name" value="MFS_trans_sf"/>
</dbReference>
<keyword evidence="5 7" id="KW-1133">Transmembrane helix</keyword>
<gene>
    <name evidence="9" type="ORF">A4A58_13945</name>
</gene>
<dbReference type="Pfam" id="PF00083">
    <property type="entry name" value="Sugar_tr"/>
    <property type="match status" value="1"/>
</dbReference>
<evidence type="ECO:0000313" key="9">
    <source>
        <dbReference type="EMBL" id="KZD21465.1"/>
    </source>
</evidence>
<feature type="transmembrane region" description="Helical" evidence="7">
    <location>
        <begin position="31"/>
        <end position="52"/>
    </location>
</feature>
<feature type="transmembrane region" description="Helical" evidence="7">
    <location>
        <begin position="364"/>
        <end position="387"/>
    </location>
</feature>
<dbReference type="EMBL" id="LVYV01000045">
    <property type="protein sequence ID" value="KZD21465.1"/>
    <property type="molecule type" value="Genomic_DNA"/>
</dbReference>
<reference evidence="9 10" key="1">
    <citation type="submission" date="2016-03" db="EMBL/GenBank/DDBJ databases">
        <title>Microsymbionts genomes from the relict species Vavilovia formosa (Stev.) Fed.</title>
        <authorList>
            <person name="Kopat V."/>
            <person name="Chirak E."/>
            <person name="Kimeklis A."/>
            <person name="Andronov E."/>
        </authorList>
    </citation>
    <scope>NUCLEOTIDE SEQUENCE [LARGE SCALE GENOMIC DNA]</scope>
    <source>
        <strain evidence="9 10">Vaf07</strain>
    </source>
</reference>
<dbReference type="InterPro" id="IPR020846">
    <property type="entry name" value="MFS_dom"/>
</dbReference>
<keyword evidence="10" id="KW-1185">Reference proteome</keyword>
<dbReference type="PANTHER" id="PTHR23511:SF34">
    <property type="entry name" value="SYNAPTIC VESICLE GLYCOPROTEIN 2"/>
    <property type="match status" value="1"/>
</dbReference>
<dbReference type="GO" id="GO:0016020">
    <property type="term" value="C:membrane"/>
    <property type="evidence" value="ECO:0007669"/>
    <property type="project" value="UniProtKB-SubCell"/>
</dbReference>
<feature type="transmembrane region" description="Helical" evidence="7">
    <location>
        <begin position="101"/>
        <end position="119"/>
    </location>
</feature>
<dbReference type="STRING" id="943830.A4A58_13945"/>
<keyword evidence="4 7" id="KW-0812">Transmembrane</keyword>
<evidence type="ECO:0000256" key="1">
    <source>
        <dbReference type="ARBA" id="ARBA00004141"/>
    </source>
</evidence>
<evidence type="ECO:0000259" key="8">
    <source>
        <dbReference type="PROSITE" id="PS50850"/>
    </source>
</evidence>
<dbReference type="SUPFAM" id="SSF103473">
    <property type="entry name" value="MFS general substrate transporter"/>
    <property type="match status" value="1"/>
</dbReference>
<dbReference type="Proteomes" id="UP000076574">
    <property type="component" value="Unassembled WGS sequence"/>
</dbReference>
<dbReference type="PANTHER" id="PTHR23511">
    <property type="entry name" value="SYNAPTIC VESICLE GLYCOPROTEIN 2"/>
    <property type="match status" value="1"/>
</dbReference>
<organism evidence="9 10">
    <name type="scientific">Tardiphaga robiniae</name>
    <dbReference type="NCBI Taxonomy" id="943830"/>
    <lineage>
        <taxon>Bacteria</taxon>
        <taxon>Pseudomonadati</taxon>
        <taxon>Pseudomonadota</taxon>
        <taxon>Alphaproteobacteria</taxon>
        <taxon>Hyphomicrobiales</taxon>
        <taxon>Nitrobacteraceae</taxon>
        <taxon>Tardiphaga</taxon>
    </lineage>
</organism>
<dbReference type="OrthoDB" id="9784658at2"/>
<feature type="transmembrane region" description="Helical" evidence="7">
    <location>
        <begin position="427"/>
        <end position="447"/>
    </location>
</feature>
<feature type="transmembrane region" description="Helical" evidence="7">
    <location>
        <begin position="276"/>
        <end position="299"/>
    </location>
</feature>
<keyword evidence="3" id="KW-0813">Transport</keyword>
<feature type="transmembrane region" description="Helical" evidence="7">
    <location>
        <begin position="160"/>
        <end position="183"/>
    </location>
</feature>
<sequence length="458" mass="47652">MTDQMQAHSAPANSAALTVAARLDRLPVSPLHLGIFALCAFGLFADIAEVALSNAFSGIFLAPPYSISRGELSLLLASVFAGGAVGAPVFGWIADRYGRQIALQSALAVLALSSLAVAASRDLATMTAFRFISGLAIGGYPPLTSAYLSDLLPPRRRGLLMMLCGALAFLGAPAIILMIRWLTPIAPWGIEGWRWALIFGSACSTLTALLFFLVPESPRWLASVGRNAEADAACRRFEASARHPSPLVTSAPETVAAGSSGFRALARDRTSLRRTALLAALYVLGPWATIGFPLLSAAVMVQKGFHVSESLLFAGLTMFGPSIGIAAASAFVDRIPRRLALIACAAVMIVTGLTFAVSTVLTPLIVTGIVFNLASAVYSAVLSLYAVELLPTHLRASATAGAWGLGRVVSALVPIALLPLLGSHGAIAMFTVISTALLLSAALIGIAGPPGRERRPVD</sequence>
<evidence type="ECO:0000256" key="5">
    <source>
        <dbReference type="ARBA" id="ARBA00022989"/>
    </source>
</evidence>
<feature type="transmembrane region" description="Helical" evidence="7">
    <location>
        <begin position="72"/>
        <end position="94"/>
    </location>
</feature>
<dbReference type="AlphaFoldDB" id="A0A163XW78"/>
<comment type="caution">
    <text evidence="9">The sequence shown here is derived from an EMBL/GenBank/DDBJ whole genome shotgun (WGS) entry which is preliminary data.</text>
</comment>
<name>A0A163XW78_9BRAD</name>
<evidence type="ECO:0000313" key="10">
    <source>
        <dbReference type="Proteomes" id="UP000076574"/>
    </source>
</evidence>
<evidence type="ECO:0000256" key="6">
    <source>
        <dbReference type="ARBA" id="ARBA00023136"/>
    </source>
</evidence>
<dbReference type="Gene3D" id="1.20.1250.20">
    <property type="entry name" value="MFS general substrate transporter like domains"/>
    <property type="match status" value="1"/>
</dbReference>
<dbReference type="CDD" id="cd17316">
    <property type="entry name" value="MFS_SV2_like"/>
    <property type="match status" value="1"/>
</dbReference>
<feature type="transmembrane region" description="Helical" evidence="7">
    <location>
        <begin position="399"/>
        <end position="421"/>
    </location>
</feature>
<feature type="transmembrane region" description="Helical" evidence="7">
    <location>
        <begin position="131"/>
        <end position="148"/>
    </location>
</feature>
<dbReference type="RefSeq" id="WP_068736608.1">
    <property type="nucleotide sequence ID" value="NZ_LVYV01000045.1"/>
</dbReference>
<feature type="transmembrane region" description="Helical" evidence="7">
    <location>
        <begin position="339"/>
        <end position="358"/>
    </location>
</feature>
<comment type="subcellular location">
    <subcellularLocation>
        <location evidence="1">Membrane</location>
        <topology evidence="1">Multi-pass membrane protein</topology>
    </subcellularLocation>
</comment>
<evidence type="ECO:0000256" key="7">
    <source>
        <dbReference type="SAM" id="Phobius"/>
    </source>
</evidence>
<dbReference type="InterPro" id="IPR005828">
    <property type="entry name" value="MFS_sugar_transport-like"/>
</dbReference>
<dbReference type="PROSITE" id="PS50850">
    <property type="entry name" value="MFS"/>
    <property type="match status" value="1"/>
</dbReference>
<evidence type="ECO:0000256" key="4">
    <source>
        <dbReference type="ARBA" id="ARBA00022692"/>
    </source>
</evidence>